<organism evidence="1 2">
    <name type="scientific">Pyropia yezoensis</name>
    <name type="common">Susabi-nori</name>
    <name type="synonym">Porphyra yezoensis</name>
    <dbReference type="NCBI Taxonomy" id="2788"/>
    <lineage>
        <taxon>Eukaryota</taxon>
        <taxon>Rhodophyta</taxon>
        <taxon>Bangiophyceae</taxon>
        <taxon>Bangiales</taxon>
        <taxon>Bangiaceae</taxon>
        <taxon>Pyropia</taxon>
    </lineage>
</organism>
<reference evidence="1" key="1">
    <citation type="submission" date="2019-11" db="EMBL/GenBank/DDBJ databases">
        <title>Nori genome reveals adaptations in red seaweeds to the harsh intertidal environment.</title>
        <authorList>
            <person name="Wang D."/>
            <person name="Mao Y."/>
        </authorList>
    </citation>
    <scope>NUCLEOTIDE SEQUENCE</scope>
    <source>
        <tissue evidence="1">Gametophyte</tissue>
    </source>
</reference>
<dbReference type="Proteomes" id="UP000798662">
    <property type="component" value="Chromosome 1"/>
</dbReference>
<evidence type="ECO:0000313" key="2">
    <source>
        <dbReference type="Proteomes" id="UP000798662"/>
    </source>
</evidence>
<comment type="caution">
    <text evidence="1">The sequence shown here is derived from an EMBL/GenBank/DDBJ whole genome shotgun (WGS) entry which is preliminary data.</text>
</comment>
<evidence type="ECO:0000313" key="1">
    <source>
        <dbReference type="EMBL" id="KAK1859577.1"/>
    </source>
</evidence>
<sequence>MSEKEPEKAIPVPGVVKDFVRMVVRAFCSPVFIVVVDAILRESYVRVESLSSALKMPAKELRTTLKQVCEAGFARSERRSMRRENTANPLAPARSVQSEIFFVPHTEIIDSFRYRIDRIRTELAAKLDNELEHQMYRCPRCRALYSALEAASRTDPDTGRFKCDAEIGRNLECGTLMEEEDTAGERAALSELSRRFEAEVRPLLEKLAECEGVPMPAHPLDGLDELELGRVVTDAELHGPDGGLTGDYGGIAGDTEQKIDVEIESAAPDEKARRDALATKNANAIPDGPSWFKKGTKRGAEDDEEEGGAGWEQEGGKGAADGEPAAAAEDAPDDYAAQYMAQMMKQAEMVKQAETKQAAGAASNSKGAGDGGGAS</sequence>
<gene>
    <name evidence="1" type="ORF">I4F81_002172</name>
</gene>
<proteinExistence type="predicted"/>
<keyword evidence="2" id="KW-1185">Reference proteome</keyword>
<accession>A0ACC3BNT4</accession>
<dbReference type="EMBL" id="CM020618">
    <property type="protein sequence ID" value="KAK1859577.1"/>
    <property type="molecule type" value="Genomic_DNA"/>
</dbReference>
<name>A0ACC3BNT4_PYRYE</name>
<protein>
    <submittedName>
        <fullName evidence="1">Uncharacterized protein</fullName>
    </submittedName>
</protein>